<evidence type="ECO:0000256" key="5">
    <source>
        <dbReference type="ARBA" id="ARBA00022723"/>
    </source>
</evidence>
<dbReference type="EMBL" id="BHVQ01000034">
    <property type="protein sequence ID" value="GCA80692.1"/>
    <property type="molecule type" value="Genomic_DNA"/>
</dbReference>
<evidence type="ECO:0000256" key="6">
    <source>
        <dbReference type="ARBA" id="ARBA00022833"/>
    </source>
</evidence>
<feature type="binding site" evidence="9">
    <location>
        <begin position="64"/>
        <end position="66"/>
    </location>
    <ligand>
        <name>substrate</name>
    </ligand>
</feature>
<comment type="cofactor">
    <cofactor evidence="9">
        <name>Zn(2+)</name>
        <dbReference type="ChEBI" id="CHEBI:29105"/>
    </cofactor>
    <text evidence="9">Binds 1 zinc ion per subunit.</text>
</comment>
<feature type="binding site" evidence="9">
    <location>
        <position position="192"/>
    </location>
    <ligand>
        <name>Zn(2+)</name>
        <dbReference type="ChEBI" id="CHEBI:29105"/>
    </ligand>
</feature>
<feature type="binding site" evidence="9">
    <location>
        <position position="137"/>
    </location>
    <ligand>
        <name>substrate</name>
    </ligand>
</feature>
<dbReference type="InterPro" id="IPR004515">
    <property type="entry name" value="Phosphoheptose_Isoase"/>
</dbReference>
<sequence length="204" mass="21650">MESNLDIQEYPDSFFLLQKQIQQSVEEHTLVINSLANYLAEIQQLATLVVKTLKTGNKILLMGNGGSAADAQHIAAEIVGRFTTERRGLPAIALTTDTSILTSIGNDYGYDNIFSRQVEALANANDLVIGISTSGNSKNVLQALTAAASLGCQTAALLGKGGGEIKNVVNLSLIVPSSNTARIQEAHILIGHILCQVVDSTFTP</sequence>
<dbReference type="CDD" id="cd05006">
    <property type="entry name" value="SIS_GmhA"/>
    <property type="match status" value="1"/>
</dbReference>
<dbReference type="EC" id="5.3.1.28" evidence="9"/>
<dbReference type="GO" id="GO:0097367">
    <property type="term" value="F:carbohydrate derivative binding"/>
    <property type="evidence" value="ECO:0007669"/>
    <property type="project" value="InterPro"/>
</dbReference>
<reference evidence="11 12" key="1">
    <citation type="submission" date="2018-09" db="EMBL/GenBank/DDBJ databases">
        <title>Evolutionary history of phycoerythrin pigmentation in the water bloom-forming cyanobacterium Microcystis aeruginosa.</title>
        <authorList>
            <person name="Tanabe Y."/>
            <person name="Tanabe Y."/>
            <person name="Yamaguchi H."/>
        </authorList>
    </citation>
    <scope>NUCLEOTIDE SEQUENCE [LARGE SCALE GENOMIC DNA]</scope>
    <source>
        <strain evidence="11 12">NIES-2521</strain>
    </source>
</reference>
<feature type="binding site" evidence="9">
    <location>
        <begin position="132"/>
        <end position="134"/>
    </location>
    <ligand>
        <name>substrate</name>
    </ligand>
</feature>
<evidence type="ECO:0000256" key="1">
    <source>
        <dbReference type="ARBA" id="ARBA00000348"/>
    </source>
</evidence>
<feature type="binding site" evidence="9">
    <location>
        <position position="184"/>
    </location>
    <ligand>
        <name>Zn(2+)</name>
        <dbReference type="ChEBI" id="CHEBI:29105"/>
    </ligand>
</feature>
<evidence type="ECO:0000256" key="8">
    <source>
        <dbReference type="ARBA" id="ARBA00023277"/>
    </source>
</evidence>
<dbReference type="Gene3D" id="3.40.50.10490">
    <property type="entry name" value="Glucose-6-phosphate isomerase like protein, domain 1"/>
    <property type="match status" value="1"/>
</dbReference>
<comment type="function">
    <text evidence="9">Catalyzes the isomerization of sedoheptulose 7-phosphate in D-glycero-D-manno-heptose 7-phosphate.</text>
</comment>
<dbReference type="InterPro" id="IPR050099">
    <property type="entry name" value="SIS_GmhA/DiaA_subfam"/>
</dbReference>
<feature type="domain" description="SIS" evidence="10">
    <location>
        <begin position="49"/>
        <end position="204"/>
    </location>
</feature>
<feature type="binding site" evidence="9">
    <location>
        <position position="77"/>
    </location>
    <ligand>
        <name>substrate</name>
    </ligand>
</feature>
<keyword evidence="6 9" id="KW-0862">Zinc</keyword>
<keyword evidence="5 9" id="KW-0479">Metal-binding</keyword>
<keyword evidence="8 9" id="KW-0119">Carbohydrate metabolism</keyword>
<dbReference type="SUPFAM" id="SSF53697">
    <property type="entry name" value="SIS domain"/>
    <property type="match status" value="1"/>
</dbReference>
<dbReference type="RefSeq" id="WP_149976170.1">
    <property type="nucleotide sequence ID" value="NZ_BHVQ01000034.1"/>
</dbReference>
<evidence type="ECO:0000256" key="3">
    <source>
        <dbReference type="ARBA" id="ARBA00009894"/>
    </source>
</evidence>
<evidence type="ECO:0000256" key="4">
    <source>
        <dbReference type="ARBA" id="ARBA00022490"/>
    </source>
</evidence>
<gene>
    <name evidence="11" type="primary">gmhA1</name>
    <name evidence="9" type="synonym">gmhA</name>
    <name evidence="11" type="ORF">MiTs_02701</name>
</gene>
<dbReference type="PANTHER" id="PTHR30390:SF6">
    <property type="entry name" value="DNAA INITIATOR-ASSOCIATING PROTEIN DIAA"/>
    <property type="match status" value="1"/>
</dbReference>
<name>A0A5A5S5J2_MICAE</name>
<dbReference type="GO" id="GO:0008270">
    <property type="term" value="F:zinc ion binding"/>
    <property type="evidence" value="ECO:0007669"/>
    <property type="project" value="UniProtKB-UniRule"/>
</dbReference>
<dbReference type="GO" id="GO:0005975">
    <property type="term" value="P:carbohydrate metabolic process"/>
    <property type="evidence" value="ECO:0007669"/>
    <property type="project" value="UniProtKB-UniRule"/>
</dbReference>
<organism evidence="11 12">
    <name type="scientific">Microcystis aeruginosa NIES-2521</name>
    <dbReference type="NCBI Taxonomy" id="2303983"/>
    <lineage>
        <taxon>Bacteria</taxon>
        <taxon>Bacillati</taxon>
        <taxon>Cyanobacteriota</taxon>
        <taxon>Cyanophyceae</taxon>
        <taxon>Oscillatoriophycideae</taxon>
        <taxon>Chroococcales</taxon>
        <taxon>Microcystaceae</taxon>
        <taxon>Microcystis</taxon>
    </lineage>
</organism>
<dbReference type="PANTHER" id="PTHR30390">
    <property type="entry name" value="SEDOHEPTULOSE 7-PHOSPHATE ISOMERASE / DNAA INITIATOR-ASSOCIATING FACTOR FOR REPLICATION INITIATION"/>
    <property type="match status" value="1"/>
</dbReference>
<dbReference type="GO" id="GO:2001061">
    <property type="term" value="P:D-glycero-D-manno-heptose 7-phosphate biosynthetic process"/>
    <property type="evidence" value="ECO:0007669"/>
    <property type="project" value="UniProtKB-UniPathway"/>
</dbReference>
<dbReference type="AlphaFoldDB" id="A0A5A5S5J2"/>
<keyword evidence="4 9" id="KW-0963">Cytoplasm</keyword>
<feature type="binding site" evidence="9">
    <location>
        <begin position="106"/>
        <end position="107"/>
    </location>
    <ligand>
        <name>substrate</name>
    </ligand>
</feature>
<dbReference type="Pfam" id="PF13580">
    <property type="entry name" value="SIS_2"/>
    <property type="match status" value="1"/>
</dbReference>
<comment type="miscellaneous">
    <text evidence="9">The reaction produces a racemic mixture of D-glycero-alpha-D-manno-heptose 7-phosphate and D-glycero-beta-D-manno-heptose 7-phosphate.</text>
</comment>
<dbReference type="HAMAP" id="MF_00067">
    <property type="entry name" value="GmhA"/>
    <property type="match status" value="1"/>
</dbReference>
<evidence type="ECO:0000256" key="2">
    <source>
        <dbReference type="ARBA" id="ARBA00004496"/>
    </source>
</evidence>
<comment type="caution">
    <text evidence="11">The sequence shown here is derived from an EMBL/GenBank/DDBJ whole genome shotgun (WGS) entry which is preliminary data.</text>
</comment>
<feature type="binding site" evidence="9">
    <location>
        <position position="73"/>
    </location>
    <ligand>
        <name>Zn(2+)</name>
        <dbReference type="ChEBI" id="CHEBI:29105"/>
    </ligand>
</feature>
<dbReference type="GO" id="GO:0005737">
    <property type="term" value="C:cytoplasm"/>
    <property type="evidence" value="ECO:0007669"/>
    <property type="project" value="UniProtKB-SubCell"/>
</dbReference>
<dbReference type="InterPro" id="IPR001347">
    <property type="entry name" value="SIS_dom"/>
</dbReference>
<comment type="pathway">
    <text evidence="9">Carbohydrate biosynthesis; D-glycero-D-manno-heptose 7-phosphate biosynthesis; D-glycero-alpha-D-manno-heptose 7-phosphate and D-glycero-beta-D-manno-heptose 7-phosphate from sedoheptulose 7-phosphate: step 1/1.</text>
</comment>
<dbReference type="Proteomes" id="UP000324689">
    <property type="component" value="Unassembled WGS sequence"/>
</dbReference>
<evidence type="ECO:0000313" key="12">
    <source>
        <dbReference type="Proteomes" id="UP000324689"/>
    </source>
</evidence>
<feature type="binding site" evidence="9">
    <location>
        <position position="77"/>
    </location>
    <ligand>
        <name>Zn(2+)</name>
        <dbReference type="ChEBI" id="CHEBI:29105"/>
    </ligand>
</feature>
<comment type="similarity">
    <text evidence="3 9">Belongs to the SIS family. GmhA subfamily.</text>
</comment>
<comment type="subcellular location">
    <subcellularLocation>
        <location evidence="2 9">Cytoplasm</location>
    </subcellularLocation>
</comment>
<evidence type="ECO:0000259" key="10">
    <source>
        <dbReference type="PROSITE" id="PS51464"/>
    </source>
</evidence>
<dbReference type="InterPro" id="IPR046348">
    <property type="entry name" value="SIS_dom_sf"/>
</dbReference>
<keyword evidence="7 9" id="KW-0413">Isomerase</keyword>
<proteinExistence type="inferred from homology"/>
<feature type="binding site" evidence="9">
    <location>
        <position position="184"/>
    </location>
    <ligand>
        <name>substrate</name>
    </ligand>
</feature>
<evidence type="ECO:0000256" key="9">
    <source>
        <dbReference type="HAMAP-Rule" id="MF_00067"/>
    </source>
</evidence>
<dbReference type="PROSITE" id="PS51464">
    <property type="entry name" value="SIS"/>
    <property type="match status" value="1"/>
</dbReference>
<evidence type="ECO:0000313" key="11">
    <source>
        <dbReference type="EMBL" id="GCA80692.1"/>
    </source>
</evidence>
<evidence type="ECO:0000256" key="7">
    <source>
        <dbReference type="ARBA" id="ARBA00023235"/>
    </source>
</evidence>
<protein>
    <recommendedName>
        <fullName evidence="9">Phosphoheptose isomerase</fullName>
        <ecNumber evidence="9">5.3.1.28</ecNumber>
    </recommendedName>
    <alternativeName>
        <fullName evidence="9">Sedoheptulose 7-phosphate isomerase</fullName>
    </alternativeName>
</protein>
<dbReference type="UniPathway" id="UPA00041">
    <property type="reaction ID" value="UER00436"/>
</dbReference>
<comment type="catalytic activity">
    <reaction evidence="1 9">
        <text>2 D-sedoheptulose 7-phosphate = D-glycero-alpha-D-manno-heptose 7-phosphate + D-glycero-beta-D-manno-heptose 7-phosphate</text>
        <dbReference type="Rhea" id="RHEA:27489"/>
        <dbReference type="ChEBI" id="CHEBI:57483"/>
        <dbReference type="ChEBI" id="CHEBI:60203"/>
        <dbReference type="ChEBI" id="CHEBI:60204"/>
        <dbReference type="EC" id="5.3.1.28"/>
    </reaction>
</comment>
<dbReference type="GO" id="GO:0008968">
    <property type="term" value="F:D-sedoheptulose 7-phosphate isomerase activity"/>
    <property type="evidence" value="ECO:0007669"/>
    <property type="project" value="UniProtKB-UniRule"/>
</dbReference>
<accession>A0A5A5S5J2</accession>
<dbReference type="InterPro" id="IPR035461">
    <property type="entry name" value="GmhA/DiaA"/>
</dbReference>